<dbReference type="InterPro" id="IPR013758">
    <property type="entry name" value="Topo_IIA_A/C_ab"/>
</dbReference>
<organism evidence="10 11">
    <name type="scientific">Candidatus Magnetaquiglobus chichijimensis</name>
    <dbReference type="NCBI Taxonomy" id="3141448"/>
    <lineage>
        <taxon>Bacteria</taxon>
        <taxon>Pseudomonadati</taxon>
        <taxon>Pseudomonadota</taxon>
        <taxon>Magnetococcia</taxon>
        <taxon>Magnetococcales</taxon>
        <taxon>Candidatus Magnetaquicoccaceae</taxon>
        <taxon>Candidatus Magnetaquiglobus</taxon>
    </lineage>
</organism>
<comment type="caution">
    <text evidence="10">The sequence shown here is derived from an EMBL/GenBank/DDBJ whole genome shotgun (WGS) entry which is preliminary data.</text>
</comment>
<evidence type="ECO:0000256" key="5">
    <source>
        <dbReference type="ARBA" id="ARBA00023136"/>
    </source>
</evidence>
<evidence type="ECO:0000256" key="1">
    <source>
        <dbReference type="ARBA" id="ARBA00000185"/>
    </source>
</evidence>
<dbReference type="PROSITE" id="PS52040">
    <property type="entry name" value="TOPO_IIA"/>
    <property type="match status" value="1"/>
</dbReference>
<evidence type="ECO:0000256" key="3">
    <source>
        <dbReference type="ARBA" id="ARBA00023029"/>
    </source>
</evidence>
<evidence type="ECO:0000256" key="2">
    <source>
        <dbReference type="ARBA" id="ARBA00022475"/>
    </source>
</evidence>
<sequence length="753" mass="84430">MNPESGVIIDAPLRQELESRYLAYALSTIISRSLPDVRDGLKPVHRRILFAMRALNLDPGSAFKKSARVVGDVIGKFHPHGDQAAYDAMVRLAQEFAARYPLVDGQGNFGNIDGDGAAAMRYTEARLTLAARAMLEDLNFDVVDFTATYDGSLEEPTVLPARFPNLLANGSTGIAVGMSTSIPPHNVGEILDACLHLIQKPESRVADLLPILPGPDFPTGGVLIADASERLAVYESGRGSLRLRARIVKEDLPRGMWRLVVTEIPYQIKKSQLIERIAELIVDHKCMFLEDVRDESDEKVRIVLEPRSNRIDPEMVLAYLYKNTDLETRVTINFNVIDQGRPHVLDLVGLLKAWLDHRFTVLGRRARYELARIGERLHLLAAYLIVHLNIDEVIAIIKEHDEPAPVLMSRFMLDREQAEAVLNLRLRSLRRLEEMEIRKEVTEKEARARELTAMLADDRLMWREIEKELLRTRLEFSDPRRTELADAPPPEVVLKPEDLAPREAVTVILSRLGWVRTVRGHEEIVADKLRFKGEDTLFAAIHAHANDQITFITASGKAYSILADRLPTGKGFGDPLTVLFNIEGGDAVVWMMAVDPDKEYFVVTRRAQGFRVPGADLIASRRDGKQWLVLKPNDALIHLHPVKGSLVASISRGRKLLVCDLEEFPVLSRGQGVRIQFLLSDEVLMDAITFRPEDGMTLDTGKKQKQFLDVTLWRGRRATRGAMLPHGFLAGAVFAGSGVSSWEAGRGYTREMF</sequence>
<name>A0ABQ0C9R5_9PROT</name>
<feature type="active site" description="O-(5'-phospho-DNA)-tyrosine intermediate" evidence="7 8">
    <location>
        <position position="122"/>
    </location>
</feature>
<dbReference type="SUPFAM" id="SSF101904">
    <property type="entry name" value="GyrA/ParC C-terminal domain-like"/>
    <property type="match status" value="1"/>
</dbReference>
<reference evidence="10 11" key="2">
    <citation type="submission" date="2024-09" db="EMBL/GenBank/DDBJ databases">
        <title>Draft genome sequence of Candidatus Magnetaquicoccaceae bacterium FCR-1.</title>
        <authorList>
            <person name="Shimoshige H."/>
            <person name="Shimamura S."/>
            <person name="Taoka A."/>
            <person name="Kobayashi H."/>
            <person name="Maekawa T."/>
        </authorList>
    </citation>
    <scope>NUCLEOTIDE SEQUENCE [LARGE SCALE GENOMIC DNA]</scope>
    <source>
        <strain evidence="10 11">FCR-1</strain>
    </source>
</reference>
<feature type="site" description="Interaction with DNA" evidence="7">
    <location>
        <position position="42"/>
    </location>
</feature>
<dbReference type="Gene3D" id="1.10.268.10">
    <property type="entry name" value="Topoisomerase, domain 3"/>
    <property type="match status" value="1"/>
</dbReference>
<dbReference type="NCBIfam" id="NF004044">
    <property type="entry name" value="PRK05561.1"/>
    <property type="match status" value="1"/>
</dbReference>
<dbReference type="RefSeq" id="WP_420905321.1">
    <property type="nucleotide sequence ID" value="NZ_BAAFGK010000004.1"/>
</dbReference>
<dbReference type="HAMAP" id="MF_00936">
    <property type="entry name" value="ParC_type1"/>
    <property type="match status" value="1"/>
</dbReference>
<dbReference type="NCBIfam" id="TIGR01062">
    <property type="entry name" value="parC_Gneg"/>
    <property type="match status" value="1"/>
</dbReference>
<dbReference type="Gene3D" id="3.90.199.10">
    <property type="entry name" value="Topoisomerase II, domain 5"/>
    <property type="match status" value="1"/>
</dbReference>
<dbReference type="Pfam" id="PF00521">
    <property type="entry name" value="DNA_topoisoIV"/>
    <property type="match status" value="1"/>
</dbReference>
<dbReference type="InterPro" id="IPR013757">
    <property type="entry name" value="Topo_IIA_A_a_sf"/>
</dbReference>
<accession>A0ABQ0C9R5</accession>
<dbReference type="CDD" id="cd00187">
    <property type="entry name" value="TOP4c"/>
    <property type="match status" value="1"/>
</dbReference>
<keyword evidence="11" id="KW-1185">Reference proteome</keyword>
<dbReference type="Pfam" id="PF03989">
    <property type="entry name" value="DNA_gyraseA_C"/>
    <property type="match status" value="3"/>
</dbReference>
<comment type="subcellular location">
    <subcellularLocation>
        <location evidence="7">Cell membrane</location>
        <topology evidence="7">Peripheral membrane protein</topology>
    </subcellularLocation>
</comment>
<keyword evidence="4 7" id="KW-0238">DNA-binding</keyword>
<evidence type="ECO:0000256" key="6">
    <source>
        <dbReference type="ARBA" id="ARBA00023235"/>
    </source>
</evidence>
<dbReference type="SMART" id="SM00434">
    <property type="entry name" value="TOP4c"/>
    <property type="match status" value="1"/>
</dbReference>
<gene>
    <name evidence="7 10" type="primary">parC</name>
    <name evidence="10" type="ORF">SIID45300_01961</name>
</gene>
<keyword evidence="5 7" id="KW-0472">Membrane</keyword>
<proteinExistence type="inferred from homology"/>
<dbReference type="InterPro" id="IPR013760">
    <property type="entry name" value="Topo_IIA-like_dom_sf"/>
</dbReference>
<comment type="function">
    <text evidence="7">Topoisomerase IV is essential for chromosome segregation. It relaxes supercoiled DNA. Performs the decatenation events required during the replication of a circular DNA molecule.</text>
</comment>
<dbReference type="EMBL" id="BAAFGK010000004">
    <property type="protein sequence ID" value="GAB0057629.1"/>
    <property type="molecule type" value="Genomic_DNA"/>
</dbReference>
<reference evidence="10 11" key="1">
    <citation type="submission" date="2024-05" db="EMBL/GenBank/DDBJ databases">
        <authorList>
            <consortium name="Candidatus Magnetaquicoccaceae bacterium FCR-1 genome sequencing consortium"/>
            <person name="Shimoshige H."/>
            <person name="Shimamura S."/>
            <person name="Taoka A."/>
            <person name="Kobayashi H."/>
            <person name="Maekawa T."/>
        </authorList>
    </citation>
    <scope>NUCLEOTIDE SEQUENCE [LARGE SCALE GENOMIC DNA]</scope>
    <source>
        <strain evidence="10 11">FCR-1</strain>
    </source>
</reference>
<protein>
    <recommendedName>
        <fullName evidence="7">DNA topoisomerase 4 subunit A</fullName>
        <ecNumber evidence="7">5.6.2.2</ecNumber>
    </recommendedName>
    <alternativeName>
        <fullName evidence="7">Topoisomerase IV subunit A</fullName>
    </alternativeName>
</protein>
<comment type="subunit">
    <text evidence="7">Heterotetramer composed of ParC and ParE.</text>
</comment>
<evidence type="ECO:0000256" key="4">
    <source>
        <dbReference type="ARBA" id="ARBA00023125"/>
    </source>
</evidence>
<feature type="site" description="Interaction with DNA" evidence="7">
    <location>
        <position position="80"/>
    </location>
</feature>
<dbReference type="SUPFAM" id="SSF56719">
    <property type="entry name" value="Type II DNA topoisomerase"/>
    <property type="match status" value="1"/>
</dbReference>
<dbReference type="InterPro" id="IPR035516">
    <property type="entry name" value="Gyrase/topoIV_suA_C"/>
</dbReference>
<evidence type="ECO:0000313" key="11">
    <source>
        <dbReference type="Proteomes" id="UP001628193"/>
    </source>
</evidence>
<dbReference type="Gene3D" id="3.30.1360.40">
    <property type="match status" value="1"/>
</dbReference>
<dbReference type="Proteomes" id="UP001628193">
    <property type="component" value="Unassembled WGS sequence"/>
</dbReference>
<dbReference type="InterPro" id="IPR050220">
    <property type="entry name" value="Type_II_DNA_Topoisomerases"/>
</dbReference>
<feature type="site" description="Transition state stabilizer" evidence="7">
    <location>
        <position position="121"/>
    </location>
</feature>
<dbReference type="PANTHER" id="PTHR43493:SF1">
    <property type="entry name" value="DNA TOPOISOMERASE 4 SUBUNIT A"/>
    <property type="match status" value="1"/>
</dbReference>
<comment type="catalytic activity">
    <reaction evidence="1 7 8">
        <text>ATP-dependent breakage, passage and rejoining of double-stranded DNA.</text>
        <dbReference type="EC" id="5.6.2.2"/>
    </reaction>
</comment>
<evidence type="ECO:0000256" key="8">
    <source>
        <dbReference type="PROSITE-ProRule" id="PRU01384"/>
    </source>
</evidence>
<keyword evidence="2 7" id="KW-1003">Cell membrane</keyword>
<comment type="similarity">
    <text evidence="7">Belongs to the type II topoisomerase GyrA/ParC subunit family. ParC type 1 subfamily.</text>
</comment>
<dbReference type="InterPro" id="IPR002205">
    <property type="entry name" value="Topo_IIA_dom_A"/>
</dbReference>
<evidence type="ECO:0000259" key="9">
    <source>
        <dbReference type="PROSITE" id="PS52040"/>
    </source>
</evidence>
<evidence type="ECO:0000256" key="7">
    <source>
        <dbReference type="HAMAP-Rule" id="MF_00936"/>
    </source>
</evidence>
<dbReference type="PANTHER" id="PTHR43493">
    <property type="entry name" value="DNA GYRASE/TOPOISOMERASE SUBUNIT A"/>
    <property type="match status" value="1"/>
</dbReference>
<feature type="site" description="Interaction with DNA" evidence="7">
    <location>
        <position position="78"/>
    </location>
</feature>
<dbReference type="InterPro" id="IPR006691">
    <property type="entry name" value="GyrA/parC_rep"/>
</dbReference>
<dbReference type="InterPro" id="IPR005742">
    <property type="entry name" value="TopoIV_A_Gneg"/>
</dbReference>
<dbReference type="EC" id="5.6.2.2" evidence="7"/>
<dbReference type="GO" id="GO:0003918">
    <property type="term" value="F:DNA topoisomerase type II (double strand cut, ATP-hydrolyzing) activity"/>
    <property type="evidence" value="ECO:0007669"/>
    <property type="project" value="UniProtKB-EC"/>
</dbReference>
<feature type="domain" description="Topo IIA-type catalytic" evidence="9">
    <location>
        <begin position="34"/>
        <end position="499"/>
    </location>
</feature>
<dbReference type="Gene3D" id="2.120.10.90">
    <property type="entry name" value="DNA gyrase/topoisomerase IV, subunit A, C-terminal"/>
    <property type="match status" value="1"/>
</dbReference>
<evidence type="ECO:0000313" key="10">
    <source>
        <dbReference type="EMBL" id="GAB0057629.1"/>
    </source>
</evidence>
<keyword evidence="3 7" id="KW-0799">Topoisomerase</keyword>
<keyword evidence="6 7" id="KW-0413">Isomerase</keyword>